<evidence type="ECO:0000313" key="9">
    <source>
        <dbReference type="Proteomes" id="UP000267408"/>
    </source>
</evidence>
<dbReference type="InterPro" id="IPR002372">
    <property type="entry name" value="PQQ_rpt_dom"/>
</dbReference>
<dbReference type="EMBL" id="RJVJ01000002">
    <property type="protein sequence ID" value="ROR37350.1"/>
    <property type="molecule type" value="Genomic_DNA"/>
</dbReference>
<keyword evidence="1" id="KW-0808">Transferase</keyword>
<evidence type="ECO:0000256" key="2">
    <source>
        <dbReference type="ARBA" id="ARBA00022741"/>
    </source>
</evidence>
<keyword evidence="2 5" id="KW-0547">Nucleotide-binding</keyword>
<sequence length="736" mass="75509">MQPLDGGDPRQVGPYALAGRLGSGGMGAVYLGRSAGGRAVAVKVVRLELAEDEDFRQRFRHEVAAARRVSGAFTAPVVDADSEAAVPWMATAFVPGLPLRQAVDRHGPLPAATVRTLAAGLAEALGEVHRAGLIHRDLKPGNVLLALDGPHVIDFGISRSADGGGLTTTGSVIGSAAYMSPEQALGRPLKPSSDVFSLGATLAYAALGRPLFGEGAGAAVLFRIVNTEPDLGELPADLRTLVAACLAKDPAHRPTPRQLVAHVAQAGHPADPDGWLPLAVATEVRAVRAVLTATPVPPVPPAPPAEPPQPPADPPTVPLGPDPHRPRRRALLALGGAVLAAGAGGTAYALLSRKRADPADRPPHRPDGAAVPEAKAVWQNRDVTLPCVQLLSLDGAVVGITPQQVWAVDGAGKAGWTLDSSAAGAVFGLDATQIRPVAGHDGGRILLAASGSTSGGGLGSVLLALDPADGRIDWRTDPGKDATGAVFRFAGVRRGTAYVLGVGQSQGRTGSYVWAVDLAGRRSAWYHTDDALLLEAALLPDDDRLLVSSADRLKALDGKGGLLWQAALQSFGITAGAGYFAAPDKDGTLTGLDPGTGKPVWTSPHLAGPALRGNAFAHGPDSTRAYCLWSDGDGGQSVGALDLKNGTARYRTPLPKDGTGTGTTGADLLYADDTLYRMGPDAVLWALDPATGRARWKYSGLKGADPGKLTWTAGGGRLCVADQNPGTLTALSAKGT</sequence>
<dbReference type="InterPro" id="IPR011009">
    <property type="entry name" value="Kinase-like_dom_sf"/>
</dbReference>
<feature type="region of interest" description="Disordered" evidence="6">
    <location>
        <begin position="297"/>
        <end position="327"/>
    </location>
</feature>
<dbReference type="InterPro" id="IPR015943">
    <property type="entry name" value="WD40/YVTN_repeat-like_dom_sf"/>
</dbReference>
<keyword evidence="4 5" id="KW-0067">ATP-binding</keyword>
<dbReference type="CDD" id="cd14014">
    <property type="entry name" value="STKc_PknB_like"/>
    <property type="match status" value="1"/>
</dbReference>
<dbReference type="Pfam" id="PF00069">
    <property type="entry name" value="Pkinase"/>
    <property type="match status" value="1"/>
</dbReference>
<dbReference type="RefSeq" id="WP_123561214.1">
    <property type="nucleotide sequence ID" value="NZ_RJVJ01000002.1"/>
</dbReference>
<dbReference type="PROSITE" id="PS00108">
    <property type="entry name" value="PROTEIN_KINASE_ST"/>
    <property type="match status" value="1"/>
</dbReference>
<dbReference type="InterPro" id="IPR000719">
    <property type="entry name" value="Prot_kinase_dom"/>
</dbReference>
<dbReference type="InterPro" id="IPR017441">
    <property type="entry name" value="Protein_kinase_ATP_BS"/>
</dbReference>
<dbReference type="InterPro" id="IPR018391">
    <property type="entry name" value="PQQ_b-propeller_rpt"/>
</dbReference>
<evidence type="ECO:0000256" key="6">
    <source>
        <dbReference type="SAM" id="MobiDB-lite"/>
    </source>
</evidence>
<dbReference type="OrthoDB" id="4024873at2"/>
<dbReference type="PANTHER" id="PTHR43289">
    <property type="entry name" value="MITOGEN-ACTIVATED PROTEIN KINASE KINASE KINASE 20-RELATED"/>
    <property type="match status" value="1"/>
</dbReference>
<protein>
    <submittedName>
        <fullName evidence="8">Serine/threonine protein kinase</fullName>
    </submittedName>
</protein>
<dbReference type="Gene3D" id="3.30.200.20">
    <property type="entry name" value="Phosphorylase Kinase, domain 1"/>
    <property type="match status" value="1"/>
</dbReference>
<evidence type="ECO:0000256" key="3">
    <source>
        <dbReference type="ARBA" id="ARBA00022777"/>
    </source>
</evidence>
<proteinExistence type="predicted"/>
<organism evidence="8 9">
    <name type="scientific">Kitasatospora cineracea</name>
    <dbReference type="NCBI Taxonomy" id="88074"/>
    <lineage>
        <taxon>Bacteria</taxon>
        <taxon>Bacillati</taxon>
        <taxon>Actinomycetota</taxon>
        <taxon>Actinomycetes</taxon>
        <taxon>Kitasatosporales</taxon>
        <taxon>Streptomycetaceae</taxon>
        <taxon>Kitasatospora</taxon>
    </lineage>
</organism>
<dbReference type="SMART" id="SM00564">
    <property type="entry name" value="PQQ"/>
    <property type="match status" value="4"/>
</dbReference>
<name>A0A8G1X8Z8_9ACTN</name>
<keyword evidence="8" id="KW-0723">Serine/threonine-protein kinase</keyword>
<dbReference type="Gene3D" id="1.10.510.10">
    <property type="entry name" value="Transferase(Phosphotransferase) domain 1"/>
    <property type="match status" value="1"/>
</dbReference>
<dbReference type="PROSITE" id="PS00107">
    <property type="entry name" value="PROTEIN_KINASE_ATP"/>
    <property type="match status" value="1"/>
</dbReference>
<feature type="domain" description="Protein kinase" evidence="7">
    <location>
        <begin position="15"/>
        <end position="271"/>
    </location>
</feature>
<evidence type="ECO:0000259" key="7">
    <source>
        <dbReference type="PROSITE" id="PS50011"/>
    </source>
</evidence>
<evidence type="ECO:0000256" key="1">
    <source>
        <dbReference type="ARBA" id="ARBA00022679"/>
    </source>
</evidence>
<dbReference type="Proteomes" id="UP000267408">
    <property type="component" value="Unassembled WGS sequence"/>
</dbReference>
<feature type="compositionally biased region" description="Pro residues" evidence="6">
    <location>
        <begin position="297"/>
        <end position="321"/>
    </location>
</feature>
<evidence type="ECO:0000313" key="8">
    <source>
        <dbReference type="EMBL" id="ROR37350.1"/>
    </source>
</evidence>
<dbReference type="SUPFAM" id="SSF56112">
    <property type="entry name" value="Protein kinase-like (PK-like)"/>
    <property type="match status" value="1"/>
</dbReference>
<gene>
    <name evidence="8" type="ORF">EDD39_5486</name>
</gene>
<dbReference type="SUPFAM" id="SSF69322">
    <property type="entry name" value="Tricorn protease domain 2"/>
    <property type="match status" value="1"/>
</dbReference>
<reference evidence="8 9" key="1">
    <citation type="submission" date="2018-11" db="EMBL/GenBank/DDBJ databases">
        <title>Sequencing the genomes of 1000 actinobacteria strains.</title>
        <authorList>
            <person name="Klenk H.-P."/>
        </authorList>
    </citation>
    <scope>NUCLEOTIDE SEQUENCE [LARGE SCALE GENOMIC DNA]</scope>
    <source>
        <strain evidence="8 9">DSM 44780</strain>
    </source>
</reference>
<evidence type="ECO:0000256" key="4">
    <source>
        <dbReference type="ARBA" id="ARBA00022840"/>
    </source>
</evidence>
<dbReference type="Gene3D" id="2.130.10.10">
    <property type="entry name" value="YVTN repeat-like/Quinoprotein amine dehydrogenase"/>
    <property type="match status" value="1"/>
</dbReference>
<dbReference type="AlphaFoldDB" id="A0A8G1X8Z8"/>
<dbReference type="SMART" id="SM00220">
    <property type="entry name" value="S_TKc"/>
    <property type="match status" value="1"/>
</dbReference>
<dbReference type="PROSITE" id="PS50011">
    <property type="entry name" value="PROTEIN_KINASE_DOM"/>
    <property type="match status" value="1"/>
</dbReference>
<dbReference type="PANTHER" id="PTHR43289:SF34">
    <property type="entry name" value="SERINE_THREONINE-PROTEIN KINASE YBDM-RELATED"/>
    <property type="match status" value="1"/>
</dbReference>
<feature type="binding site" evidence="5">
    <location>
        <position position="43"/>
    </location>
    <ligand>
        <name>ATP</name>
        <dbReference type="ChEBI" id="CHEBI:30616"/>
    </ligand>
</feature>
<keyword evidence="3 8" id="KW-0418">Kinase</keyword>
<evidence type="ECO:0000256" key="5">
    <source>
        <dbReference type="PROSITE-ProRule" id="PRU10141"/>
    </source>
</evidence>
<dbReference type="Pfam" id="PF13360">
    <property type="entry name" value="PQQ_2"/>
    <property type="match status" value="2"/>
</dbReference>
<dbReference type="GO" id="GO:0004674">
    <property type="term" value="F:protein serine/threonine kinase activity"/>
    <property type="evidence" value="ECO:0007669"/>
    <property type="project" value="UniProtKB-KW"/>
</dbReference>
<comment type="caution">
    <text evidence="8">The sequence shown here is derived from an EMBL/GenBank/DDBJ whole genome shotgun (WGS) entry which is preliminary data.</text>
</comment>
<accession>A0A8G1X8Z8</accession>
<dbReference type="GO" id="GO:0005524">
    <property type="term" value="F:ATP binding"/>
    <property type="evidence" value="ECO:0007669"/>
    <property type="project" value="UniProtKB-UniRule"/>
</dbReference>
<dbReference type="InterPro" id="IPR008271">
    <property type="entry name" value="Ser/Thr_kinase_AS"/>
</dbReference>